<dbReference type="GO" id="GO:0003725">
    <property type="term" value="F:double-stranded RNA binding"/>
    <property type="evidence" value="ECO:0007669"/>
    <property type="project" value="TreeGrafter"/>
</dbReference>
<evidence type="ECO:0000313" key="10">
    <source>
        <dbReference type="EMBL" id="PFX26648.1"/>
    </source>
</evidence>
<feature type="compositionally biased region" description="Basic and acidic residues" evidence="8">
    <location>
        <begin position="347"/>
        <end position="357"/>
    </location>
</feature>
<keyword evidence="3" id="KW-0963">Cytoplasm</keyword>
<feature type="compositionally biased region" description="Low complexity" evidence="8">
    <location>
        <begin position="298"/>
        <end position="308"/>
    </location>
</feature>
<evidence type="ECO:0000256" key="7">
    <source>
        <dbReference type="ARBA" id="ARBA00023242"/>
    </source>
</evidence>
<evidence type="ECO:0000313" key="11">
    <source>
        <dbReference type="Proteomes" id="UP000225706"/>
    </source>
</evidence>
<dbReference type="GO" id="GO:0071011">
    <property type="term" value="C:precatalytic spliceosome"/>
    <property type="evidence" value="ECO:0007669"/>
    <property type="project" value="TreeGrafter"/>
</dbReference>
<feature type="compositionally biased region" description="Basic and acidic residues" evidence="8">
    <location>
        <begin position="30"/>
        <end position="73"/>
    </location>
</feature>
<evidence type="ECO:0000256" key="6">
    <source>
        <dbReference type="ARBA" id="ARBA00023125"/>
    </source>
</evidence>
<protein>
    <submittedName>
        <fullName evidence="10">Zinc finger protein 318</fullName>
    </submittedName>
</protein>
<evidence type="ECO:0000256" key="4">
    <source>
        <dbReference type="ARBA" id="ARBA00022737"/>
    </source>
</evidence>
<feature type="domain" description="U1-type" evidence="9">
    <location>
        <begin position="388"/>
        <end position="422"/>
    </location>
</feature>
<dbReference type="GO" id="GO:0005737">
    <property type="term" value="C:cytoplasm"/>
    <property type="evidence" value="ECO:0007669"/>
    <property type="project" value="UniProtKB-SubCell"/>
</dbReference>
<name>A0A2B4SDH5_STYPI</name>
<proteinExistence type="predicted"/>
<feature type="region of interest" description="Disordered" evidence="8">
    <location>
        <begin position="431"/>
        <end position="474"/>
    </location>
</feature>
<reference evidence="11" key="1">
    <citation type="journal article" date="2017" name="bioRxiv">
        <title>Comparative analysis of the genomes of Stylophora pistillata and Acropora digitifera provides evidence for extensive differences between species of corals.</title>
        <authorList>
            <person name="Voolstra C.R."/>
            <person name="Li Y."/>
            <person name="Liew Y.J."/>
            <person name="Baumgarten S."/>
            <person name="Zoccola D."/>
            <person name="Flot J.-F."/>
            <person name="Tambutte S."/>
            <person name="Allemand D."/>
            <person name="Aranda M."/>
        </authorList>
    </citation>
    <scope>NUCLEOTIDE SEQUENCE [LARGE SCALE GENOMIC DNA]</scope>
</reference>
<sequence length="853" mass="94768">MSGFGRYPLNIPSLTEAFANFQQNVSGSNQRRDRQDYDDRRFRDRDRDTRRDDDYGRRDSGGARGRSSRDRFSPEPSYSSYLDEHQQGSQSNLVSYPLGHLNNSRSDRGNNRNDRNRNQNRDRYRNNSNNNRSQGNRSSSNQGPGILGAKPGDRSVPELPSNPLQVPALGLSGGGNNQTAGLTAQLAQQQQQLMAMVQTQSLLAAMQAQANANAQAQVQQAKRAMPNSLGGLLPTPLIPRTGGRDMQRQNRKRRNDGWGGGGNFANKRDRPDRNRGQQGFNRGPNFQNRGRQFGGGAQNQQAKKATTITKEETKNEANEEEVEEEDVGEGGDNGQEVEEAQEEEKQEQDSVEERPHMNEFNQPPLPKSTNFIGEDVDSLMISLYDRKRNKYICQECKIICNLPMSFHKHLLGKRHARTVLESQGKEFEETKFRNFSQGITPIDKSGTEEETTANESDDREKASGGEVPSPSAVHTPGFDLNLDFVKYTCNTRKTAMKEGDIITISSVTQSRVQIEGFTSGRNMLGCEFVKAVSGFNCRLCKAFIRCGNDVITHIKGKKHQKNYQTYVQEHPQYEEHQLARNKELEQVLEPKEGEEVVLYEVLDKDIKSSSSKQKSQRKDSQNEQQSEVPITKFVVAPEGDDEDAQLQINCDAADVDLDVGDLDNINEDSLLADQSGDEQEESSLEEKFPLFVQVEQFGDEEMQESEPSGTTPQLDDLEDFTPLATDESVNNEEVEEPKAPVPVLPSQNIKTDELEESDALTSSQEEVEEPPPVKGTTPTGRRGRKNAKGGASRGASARGRGRGRGGKRGTRATTGAGKTTKAKKVKVDAAPENDDLDLMDGFEIIDEIGGGED</sequence>
<feature type="compositionally biased region" description="Acidic residues" evidence="8">
    <location>
        <begin position="318"/>
        <end position="346"/>
    </location>
</feature>
<keyword evidence="7" id="KW-0539">Nucleus</keyword>
<evidence type="ECO:0000259" key="9">
    <source>
        <dbReference type="SMART" id="SM00451"/>
    </source>
</evidence>
<gene>
    <name evidence="10" type="primary">Znf318</name>
    <name evidence="10" type="ORF">AWC38_SpisGene8665</name>
</gene>
<organism evidence="10 11">
    <name type="scientific">Stylophora pistillata</name>
    <name type="common">Smooth cauliflower coral</name>
    <dbReference type="NCBI Taxonomy" id="50429"/>
    <lineage>
        <taxon>Eukaryota</taxon>
        <taxon>Metazoa</taxon>
        <taxon>Cnidaria</taxon>
        <taxon>Anthozoa</taxon>
        <taxon>Hexacorallia</taxon>
        <taxon>Scleractinia</taxon>
        <taxon>Astrocoeniina</taxon>
        <taxon>Pocilloporidae</taxon>
        <taxon>Stylophora</taxon>
    </lineage>
</organism>
<dbReference type="PANTHER" id="PTHR45762:SF21">
    <property type="entry name" value="ZINC FINGER RNA-BINDING PROTEIN"/>
    <property type="match status" value="1"/>
</dbReference>
<evidence type="ECO:0000256" key="3">
    <source>
        <dbReference type="ARBA" id="ARBA00022490"/>
    </source>
</evidence>
<evidence type="ECO:0000256" key="8">
    <source>
        <dbReference type="SAM" id="MobiDB-lite"/>
    </source>
</evidence>
<dbReference type="GO" id="GO:0008270">
    <property type="term" value="F:zinc ion binding"/>
    <property type="evidence" value="ECO:0007669"/>
    <property type="project" value="InterPro"/>
</dbReference>
<evidence type="ECO:0000256" key="5">
    <source>
        <dbReference type="ARBA" id="ARBA00022884"/>
    </source>
</evidence>
<dbReference type="OrthoDB" id="9909793at2759"/>
<feature type="compositionally biased region" description="Basic residues" evidence="8">
    <location>
        <begin position="799"/>
        <end position="810"/>
    </location>
</feature>
<evidence type="ECO:0000256" key="1">
    <source>
        <dbReference type="ARBA" id="ARBA00004123"/>
    </source>
</evidence>
<dbReference type="Proteomes" id="UP000225706">
    <property type="component" value="Unassembled WGS sequence"/>
</dbReference>
<dbReference type="EMBL" id="LSMT01000121">
    <property type="protein sequence ID" value="PFX26648.1"/>
    <property type="molecule type" value="Genomic_DNA"/>
</dbReference>
<comment type="subcellular location">
    <subcellularLocation>
        <location evidence="2">Cytoplasm</location>
    </subcellularLocation>
    <subcellularLocation>
        <location evidence="1">Nucleus</location>
    </subcellularLocation>
</comment>
<dbReference type="AlphaFoldDB" id="A0A2B4SDH5"/>
<keyword evidence="11" id="KW-1185">Reference proteome</keyword>
<evidence type="ECO:0000256" key="2">
    <source>
        <dbReference type="ARBA" id="ARBA00004496"/>
    </source>
</evidence>
<feature type="compositionally biased region" description="Polar residues" evidence="8">
    <location>
        <begin position="276"/>
        <end position="290"/>
    </location>
</feature>
<keyword evidence="6" id="KW-0238">DNA-binding</keyword>
<dbReference type="PANTHER" id="PTHR45762">
    <property type="entry name" value="ZINC FINGER RNA-BINDING PROTEIN"/>
    <property type="match status" value="1"/>
</dbReference>
<comment type="caution">
    <text evidence="10">The sequence shown here is derived from an EMBL/GenBank/DDBJ whole genome shotgun (WGS) entry which is preliminary data.</text>
</comment>
<dbReference type="GO" id="GO:0003727">
    <property type="term" value="F:single-stranded RNA binding"/>
    <property type="evidence" value="ECO:0007669"/>
    <property type="project" value="TreeGrafter"/>
</dbReference>
<feature type="domain" description="U1-type" evidence="9">
    <location>
        <begin position="532"/>
        <end position="566"/>
    </location>
</feature>
<dbReference type="SUPFAM" id="SSF57667">
    <property type="entry name" value="beta-beta-alpha zinc fingers"/>
    <property type="match status" value="1"/>
</dbReference>
<feature type="region of interest" description="Disordered" evidence="8">
    <location>
        <begin position="609"/>
        <end position="631"/>
    </location>
</feature>
<dbReference type="GO" id="GO:0003677">
    <property type="term" value="F:DNA binding"/>
    <property type="evidence" value="ECO:0007669"/>
    <property type="project" value="UniProtKB-KW"/>
</dbReference>
<accession>A0A2B4SDH5</accession>
<keyword evidence="4" id="KW-0677">Repeat</keyword>
<feature type="region of interest" description="Disordered" evidence="8">
    <location>
        <begin position="697"/>
        <end position="835"/>
    </location>
</feature>
<feature type="compositionally biased region" description="Low complexity" evidence="8">
    <location>
        <begin position="788"/>
        <end position="798"/>
    </location>
</feature>
<feature type="region of interest" description="Disordered" evidence="8">
    <location>
        <begin position="22"/>
        <end position="172"/>
    </location>
</feature>
<feature type="region of interest" description="Disordered" evidence="8">
    <location>
        <begin position="227"/>
        <end position="371"/>
    </location>
</feature>
<dbReference type="InterPro" id="IPR036236">
    <property type="entry name" value="Znf_C2H2_sf"/>
</dbReference>
<feature type="compositionally biased region" description="Basic and acidic residues" evidence="8">
    <location>
        <begin position="266"/>
        <end position="275"/>
    </location>
</feature>
<dbReference type="SMART" id="SM00451">
    <property type="entry name" value="ZnF_U1"/>
    <property type="match status" value="2"/>
</dbReference>
<keyword evidence="5" id="KW-0694">RNA-binding</keyword>
<feature type="compositionally biased region" description="Basic and acidic residues" evidence="8">
    <location>
        <begin position="105"/>
        <end position="125"/>
    </location>
</feature>
<feature type="compositionally biased region" description="Low complexity" evidence="8">
    <location>
        <begin position="126"/>
        <end position="143"/>
    </location>
</feature>
<dbReference type="InterPro" id="IPR003604">
    <property type="entry name" value="Matrin/U1-like-C_Znf_C2H2"/>
</dbReference>